<dbReference type="AlphaFoldDB" id="A0A8J4PQH8"/>
<dbReference type="Proteomes" id="UP000695562">
    <property type="component" value="Unassembled WGS sequence"/>
</dbReference>
<comment type="caution">
    <text evidence="2">The sequence shown here is derived from an EMBL/GenBank/DDBJ whole genome shotgun (WGS) entry which is preliminary data.</text>
</comment>
<feature type="region of interest" description="Disordered" evidence="1">
    <location>
        <begin position="49"/>
        <end position="85"/>
    </location>
</feature>
<reference evidence="2" key="1">
    <citation type="submission" date="2020-01" db="EMBL/GenBank/DDBJ databases">
        <title>Development of genomics and gene disruption for Polysphondylium violaceum indicates a role for the polyketide synthase stlB in stalk morphogenesis.</title>
        <authorList>
            <person name="Narita B."/>
            <person name="Kawabe Y."/>
            <person name="Kin K."/>
            <person name="Saito T."/>
            <person name="Gibbs R."/>
            <person name="Kuspa A."/>
            <person name="Muzny D."/>
            <person name="Queller D."/>
            <person name="Richards S."/>
            <person name="Strassman J."/>
            <person name="Sucgang R."/>
            <person name="Worley K."/>
            <person name="Schaap P."/>
        </authorList>
    </citation>
    <scope>NUCLEOTIDE SEQUENCE</scope>
    <source>
        <strain evidence="2">QSvi11</strain>
    </source>
</reference>
<name>A0A8J4PQH8_9MYCE</name>
<feature type="compositionally biased region" description="Polar residues" evidence="1">
    <location>
        <begin position="71"/>
        <end position="85"/>
    </location>
</feature>
<evidence type="ECO:0000256" key="1">
    <source>
        <dbReference type="SAM" id="MobiDB-lite"/>
    </source>
</evidence>
<gene>
    <name evidence="2" type="ORF">CYY_008377</name>
</gene>
<proteinExistence type="predicted"/>
<accession>A0A8J4PQH8</accession>
<keyword evidence="3" id="KW-1185">Reference proteome</keyword>
<evidence type="ECO:0000313" key="2">
    <source>
        <dbReference type="EMBL" id="KAF2070309.1"/>
    </source>
</evidence>
<evidence type="ECO:0000313" key="3">
    <source>
        <dbReference type="Proteomes" id="UP000695562"/>
    </source>
</evidence>
<protein>
    <submittedName>
        <fullName evidence="2">Uncharacterized protein</fullName>
    </submittedName>
</protein>
<sequence>MASTQLRNLTNRLFHNKHQILGNNKHSLHHHKLYLSNNRTLLHKRYFLSSSSPSPSTKRSTINKNHHDLKISNNSQSNTKNDNSYYKNYKSSGGIPFLSFFKGLSKGQAFDVIFGIFSLFVTVSVSIIQEKETITYETNKEFQEKFDMVMEWLENELERKDLGDDFQQIDYSNLPTDSPKSRLFQLAITLRVSNIGHSQPQTLDNIKRVISILTELNDQEKNMCFLGVYDTLDDILVELVHDCNQVEEVIPLLGKLAMHKNIRLNGMYSISKIYRVLAKDKKYIKLLAENNAISLYMRTIFTYRVRKEAGPNYVPYEDQNAIYDIVNGIDEASLSELTNQREKEYIELCRLDANAFWANKDNQNLVKWGSAFLFSLPAVSLPLAFSVPSISAFGATYCVDFVRQKYNNSIGKRLKFDAPWQRVMRNSATLLCIPLTVIALRNYPVLFQPIVGYFFGRLYLRYELLKKTPYSIPAIHENFFERFNLKCTSSQTFKKLNNHNKINISSNNKSIKNINTNADNYYYNNYKSCGGIPFLKNANKGRLFDVIFGSISLLVCLYITNDLESQEVCKSNQEFQEKFNFAMDQFEARIRENDFNLDEIIFRKTDSRKLVLQTLYHTLVKTNIGHNQPETLDNIKRIVSALTNLNQLNDPSSFIGVYLFVDLILCQLVSDCGQEEQVLPILGALAEQKHLSYGELYHILDIYSSMSKEKKNIKLLAENNALTFFCRLYDITMAKEDVKHIPMKYFNMVDNIVKGLDETTLSNITNQREKELIQLCKQEKNSFWASKTNTDVVTWASTFLLSLPTLTLPPSISFSLPLLGAYGVTFCAKQIYDTYLESTGSAFRFDSPTLRILHTASTVFTLPLALITVRNYPMLLKPIFGYFISSYCVEQHIEKKSLYGKTLAQKTIL</sequence>
<dbReference type="EMBL" id="AJWJ01000510">
    <property type="protein sequence ID" value="KAF2070309.1"/>
    <property type="molecule type" value="Genomic_DNA"/>
</dbReference>
<organism evidence="2 3">
    <name type="scientific">Polysphondylium violaceum</name>
    <dbReference type="NCBI Taxonomy" id="133409"/>
    <lineage>
        <taxon>Eukaryota</taxon>
        <taxon>Amoebozoa</taxon>
        <taxon>Evosea</taxon>
        <taxon>Eumycetozoa</taxon>
        <taxon>Dictyostelia</taxon>
        <taxon>Dictyosteliales</taxon>
        <taxon>Dictyosteliaceae</taxon>
        <taxon>Polysphondylium</taxon>
    </lineage>
</organism>
<dbReference type="OrthoDB" id="24275at2759"/>